<proteinExistence type="predicted"/>
<feature type="signal peptide" evidence="1">
    <location>
        <begin position="1"/>
        <end position="29"/>
    </location>
</feature>
<evidence type="ECO:0000256" key="1">
    <source>
        <dbReference type="SAM" id="SignalP"/>
    </source>
</evidence>
<dbReference type="Proteomes" id="UP000190637">
    <property type="component" value="Unassembled WGS sequence"/>
</dbReference>
<dbReference type="InterPro" id="IPR025164">
    <property type="entry name" value="Toastrack_DUF4097"/>
</dbReference>
<evidence type="ECO:0000313" key="3">
    <source>
        <dbReference type="EMBL" id="SKA39116.1"/>
    </source>
</evidence>
<dbReference type="AlphaFoldDB" id="A0A1T4TFA7"/>
<gene>
    <name evidence="3" type="ORF">SAMN02745673_04930</name>
</gene>
<sequence length="265" mass="27444">MSNVTGRAATVVRGGAIALTMSLGASALAGCGAEPAEIHEEIRDDSYADVTKLHLTNKNGSTTIVGADVTEVQVIRTLTHRGDHPPTESITEGSGGRLEIRGEGCPHREARFDPHWCEIDYTVTVPYGTSVEVVSSDGDITLDDPRGKVVADASDGDLRLAGETEGAEIVTSDGDVDIDVVRSSEIEVTSRDGDVDVTLDAEFSRLAVSTNDGNVTVRTPADGGPYAVTATGSDGAVDIGVPHDPDARASIEIDSADGSITVQGS</sequence>
<dbReference type="Pfam" id="PF13349">
    <property type="entry name" value="DUF4097"/>
    <property type="match status" value="1"/>
</dbReference>
<feature type="domain" description="DUF4097" evidence="2">
    <location>
        <begin position="118"/>
        <end position="263"/>
    </location>
</feature>
<protein>
    <submittedName>
        <fullName evidence="3">Putative adhesin</fullName>
    </submittedName>
</protein>
<dbReference type="EMBL" id="FUWS01000022">
    <property type="protein sequence ID" value="SKA39116.1"/>
    <property type="molecule type" value="Genomic_DNA"/>
</dbReference>
<keyword evidence="1" id="KW-0732">Signal</keyword>
<evidence type="ECO:0000259" key="2">
    <source>
        <dbReference type="Pfam" id="PF13349"/>
    </source>
</evidence>
<dbReference type="RefSeq" id="WP_078764141.1">
    <property type="nucleotide sequence ID" value="NZ_FUWS01000022.1"/>
</dbReference>
<evidence type="ECO:0000313" key="4">
    <source>
        <dbReference type="Proteomes" id="UP000190637"/>
    </source>
</evidence>
<dbReference type="OrthoDB" id="4331847at2"/>
<dbReference type="PROSITE" id="PS51257">
    <property type="entry name" value="PROKAR_LIPOPROTEIN"/>
    <property type="match status" value="1"/>
</dbReference>
<name>A0A1T4TFA7_9ACTN</name>
<keyword evidence="4" id="KW-1185">Reference proteome</keyword>
<dbReference type="Gene3D" id="2.160.20.120">
    <property type="match status" value="1"/>
</dbReference>
<accession>A0A1T4TFA7</accession>
<organism evidence="3 4">
    <name type="scientific">Marinactinospora thermotolerans DSM 45154</name>
    <dbReference type="NCBI Taxonomy" id="1122192"/>
    <lineage>
        <taxon>Bacteria</taxon>
        <taxon>Bacillati</taxon>
        <taxon>Actinomycetota</taxon>
        <taxon>Actinomycetes</taxon>
        <taxon>Streptosporangiales</taxon>
        <taxon>Nocardiopsidaceae</taxon>
        <taxon>Marinactinospora</taxon>
    </lineage>
</organism>
<dbReference type="STRING" id="1122192.SAMN02745673_04930"/>
<feature type="chain" id="PRO_5039561974" evidence="1">
    <location>
        <begin position="30"/>
        <end position="265"/>
    </location>
</feature>
<reference evidence="3 4" key="1">
    <citation type="submission" date="2017-02" db="EMBL/GenBank/DDBJ databases">
        <authorList>
            <person name="Peterson S.W."/>
        </authorList>
    </citation>
    <scope>NUCLEOTIDE SEQUENCE [LARGE SCALE GENOMIC DNA]</scope>
    <source>
        <strain evidence="3 4">DSM 45154</strain>
    </source>
</reference>